<evidence type="ECO:0000313" key="2">
    <source>
        <dbReference type="Proteomes" id="UP000193623"/>
    </source>
</evidence>
<dbReference type="Proteomes" id="UP000193623">
    <property type="component" value="Unassembled WGS sequence"/>
</dbReference>
<dbReference type="EMBL" id="FWFT01000001">
    <property type="protein sequence ID" value="SLN22790.1"/>
    <property type="molecule type" value="Genomic_DNA"/>
</dbReference>
<organism evidence="1 2">
    <name type="scientific">Pseudooctadecabacter jejudonensis</name>
    <dbReference type="NCBI Taxonomy" id="1391910"/>
    <lineage>
        <taxon>Bacteria</taxon>
        <taxon>Pseudomonadati</taxon>
        <taxon>Pseudomonadota</taxon>
        <taxon>Alphaproteobacteria</taxon>
        <taxon>Rhodobacterales</taxon>
        <taxon>Paracoccaceae</taxon>
        <taxon>Pseudooctadecabacter</taxon>
    </lineage>
</organism>
<proteinExistence type="predicted"/>
<keyword evidence="2" id="KW-1185">Reference proteome</keyword>
<protein>
    <submittedName>
        <fullName evidence="1">Uncharacterized protein</fullName>
    </submittedName>
</protein>
<gene>
    <name evidence="1" type="ORF">PSJ8397_00943</name>
</gene>
<dbReference type="AlphaFoldDB" id="A0A1Y5RQ63"/>
<reference evidence="1 2" key="1">
    <citation type="submission" date="2017-03" db="EMBL/GenBank/DDBJ databases">
        <authorList>
            <person name="Afonso C.L."/>
            <person name="Miller P.J."/>
            <person name="Scott M.A."/>
            <person name="Spackman E."/>
            <person name="Goraichik I."/>
            <person name="Dimitrov K.M."/>
            <person name="Suarez D.L."/>
            <person name="Swayne D.E."/>
        </authorList>
    </citation>
    <scope>NUCLEOTIDE SEQUENCE [LARGE SCALE GENOMIC DNA]</scope>
    <source>
        <strain evidence="1 2">CECT 8397</strain>
    </source>
</reference>
<evidence type="ECO:0000313" key="1">
    <source>
        <dbReference type="EMBL" id="SLN22790.1"/>
    </source>
</evidence>
<name>A0A1Y5RQ63_9RHOB</name>
<sequence>MAIAGGHLNWQGHRRFAAASDAQIFAAPNDAKVFWTCTLGQDPSYNPCVSLERAEYQSPIAPVVDPFTQGQTGNVRGQQIWEHL</sequence>
<accession>A0A1Y5RQ63</accession>